<feature type="transmembrane region" description="Helical" evidence="6">
    <location>
        <begin position="149"/>
        <end position="167"/>
    </location>
</feature>
<proteinExistence type="inferred from homology"/>
<dbReference type="PANTHER" id="PTHR30238:SF0">
    <property type="entry name" value="THYLAKOID MEMBRANE PROTEIN TERC, CHLOROPLASTIC"/>
    <property type="match status" value="1"/>
</dbReference>
<organism evidence="7 8">
    <name type="scientific">Geovibrio thiophilus</name>
    <dbReference type="NCBI Taxonomy" id="139438"/>
    <lineage>
        <taxon>Bacteria</taxon>
        <taxon>Pseudomonadati</taxon>
        <taxon>Deferribacterota</taxon>
        <taxon>Deferribacteres</taxon>
        <taxon>Deferribacterales</taxon>
        <taxon>Geovibrionaceae</taxon>
        <taxon>Geovibrio</taxon>
    </lineage>
</organism>
<evidence type="ECO:0000256" key="2">
    <source>
        <dbReference type="ARBA" id="ARBA00007511"/>
    </source>
</evidence>
<reference evidence="7 8" key="1">
    <citation type="submission" date="2019-01" db="EMBL/GenBank/DDBJ databases">
        <title>Geovibrio thiophilus DSM 11263, complete genome.</title>
        <authorList>
            <person name="Spring S."/>
            <person name="Bunk B."/>
            <person name="Sproer C."/>
        </authorList>
    </citation>
    <scope>NUCLEOTIDE SEQUENCE [LARGE SCALE GENOMIC DNA]</scope>
    <source>
        <strain evidence="7 8">DSM 11263</strain>
    </source>
</reference>
<keyword evidence="5 6" id="KW-0472">Membrane</keyword>
<feature type="transmembrane region" description="Helical" evidence="6">
    <location>
        <begin position="86"/>
        <end position="109"/>
    </location>
</feature>
<dbReference type="OrthoDB" id="9783692at2"/>
<evidence type="ECO:0000256" key="3">
    <source>
        <dbReference type="ARBA" id="ARBA00022692"/>
    </source>
</evidence>
<dbReference type="PANTHER" id="PTHR30238">
    <property type="entry name" value="MEMBRANE BOUND PREDICTED REDOX MODULATOR"/>
    <property type="match status" value="1"/>
</dbReference>
<evidence type="ECO:0000256" key="1">
    <source>
        <dbReference type="ARBA" id="ARBA00004141"/>
    </source>
</evidence>
<feature type="transmembrane region" description="Helical" evidence="6">
    <location>
        <begin position="212"/>
        <end position="234"/>
    </location>
</feature>
<dbReference type="KEGG" id="gtl:EP073_06815"/>
<dbReference type="InterPro" id="IPR005496">
    <property type="entry name" value="Integral_membrane_TerC"/>
</dbReference>
<feature type="transmembrane region" description="Helical" evidence="6">
    <location>
        <begin position="246"/>
        <end position="265"/>
    </location>
</feature>
<evidence type="ECO:0000256" key="6">
    <source>
        <dbReference type="SAM" id="Phobius"/>
    </source>
</evidence>
<dbReference type="EMBL" id="CP035108">
    <property type="protein sequence ID" value="QAR33120.1"/>
    <property type="molecule type" value="Genomic_DNA"/>
</dbReference>
<feature type="transmembrane region" description="Helical" evidence="6">
    <location>
        <begin position="23"/>
        <end position="44"/>
    </location>
</feature>
<evidence type="ECO:0000313" key="8">
    <source>
        <dbReference type="Proteomes" id="UP000287502"/>
    </source>
</evidence>
<accession>A0A3R5V169</accession>
<evidence type="ECO:0000256" key="4">
    <source>
        <dbReference type="ARBA" id="ARBA00022989"/>
    </source>
</evidence>
<gene>
    <name evidence="7" type="ORF">EP073_06815</name>
</gene>
<dbReference type="AlphaFoldDB" id="A0A3R5V169"/>
<evidence type="ECO:0000313" key="7">
    <source>
        <dbReference type="EMBL" id="QAR33120.1"/>
    </source>
</evidence>
<comment type="similarity">
    <text evidence="2">Belongs to the TerC family.</text>
</comment>
<dbReference type="NCBIfam" id="TIGR03718">
    <property type="entry name" value="R_switched_Alx"/>
    <property type="match status" value="1"/>
</dbReference>
<evidence type="ECO:0000256" key="5">
    <source>
        <dbReference type="ARBA" id="ARBA00023136"/>
    </source>
</evidence>
<keyword evidence="3 6" id="KW-0812">Transmembrane</keyword>
<name>A0A3R5V169_9BACT</name>
<feature type="transmembrane region" description="Helical" evidence="6">
    <location>
        <begin position="277"/>
        <end position="295"/>
    </location>
</feature>
<feature type="transmembrane region" description="Helical" evidence="6">
    <location>
        <begin position="121"/>
        <end position="143"/>
    </location>
</feature>
<protein>
    <submittedName>
        <fullName evidence="7">TerC family protein</fullName>
    </submittedName>
</protein>
<keyword evidence="4 6" id="KW-1133">Transmembrane helix</keyword>
<dbReference type="Pfam" id="PF03741">
    <property type="entry name" value="TerC"/>
    <property type="match status" value="1"/>
</dbReference>
<comment type="subcellular location">
    <subcellularLocation>
        <location evidence="1">Membrane</location>
        <topology evidence="1">Multi-pass membrane protein</topology>
    </subcellularLocation>
</comment>
<dbReference type="Proteomes" id="UP000287502">
    <property type="component" value="Chromosome"/>
</dbReference>
<dbReference type="InterPro" id="IPR022369">
    <property type="entry name" value="Integral_membrane_TerC_rswitch"/>
</dbReference>
<sequence length="332" mass="37494">MGLRCSVNTLHAFLFSDFLHKPVWMWLVFLAVVLFLLILDLGVFNRKDHEIGVKESLLMSVFYIGIGLLFSLWVGKILGQEKAFEYLTGFVVEKTLAMDNIFVIAMIFSYFRVPRIYQHRVLFWGILGVIVLRGIMIGVGAKLVSEFEWVLYLFAAFLIYSGVKMLFKQEDEADIGANPVLRFIRKRIRVTRDFHGHSFLIYRTNPRTGHKFLYATPLLMALIFIEIADVIFAVDSVPAVFSITTDAYVVYTSNIFAILGLRSLYFALSAVISKFHYLKYALSVVLIFIGAKIFVSEMLHLVKIPPAVSLGVTLAILAAGIVVSLVKGDKEA</sequence>
<feature type="transmembrane region" description="Helical" evidence="6">
    <location>
        <begin position="56"/>
        <end position="74"/>
    </location>
</feature>
<feature type="transmembrane region" description="Helical" evidence="6">
    <location>
        <begin position="307"/>
        <end position="326"/>
    </location>
</feature>
<keyword evidence="8" id="KW-1185">Reference proteome</keyword>
<dbReference type="GO" id="GO:0016020">
    <property type="term" value="C:membrane"/>
    <property type="evidence" value="ECO:0007669"/>
    <property type="project" value="UniProtKB-SubCell"/>
</dbReference>